<dbReference type="Proteomes" id="UP000295070">
    <property type="component" value="Chromosome 6"/>
</dbReference>
<evidence type="ECO:0000256" key="3">
    <source>
        <dbReference type="ARBA" id="ARBA00022989"/>
    </source>
</evidence>
<feature type="transmembrane region" description="Helical" evidence="6">
    <location>
        <begin position="34"/>
        <end position="53"/>
    </location>
</feature>
<dbReference type="EMBL" id="SCKG01000006">
    <property type="protein sequence ID" value="TDH11221.1"/>
    <property type="molecule type" value="Genomic_DNA"/>
</dbReference>
<sequence length="194" mass="21804">MSHTVITTTTTTRTSADGVLNTGYTRTIPGLLKIGQMLALLVAFLCVHCVYGWPSWAAMQFFEVVVLWFLIAFFIFFLMHLFRLQARMPCINWPLTEFFHYSVGTILIFIASIVAAVKSAGVSALVAAGIWVHSNVPDGCQFVDVLQRDLRLSSDRCSSLISAIRLRWQFVESCCCQVFCLATTRILNPDWIII</sequence>
<feature type="transmembrane region" description="Helical" evidence="6">
    <location>
        <begin position="65"/>
        <end position="86"/>
    </location>
</feature>
<gene>
    <name evidence="8" type="ORF">EPR50_G00058580</name>
</gene>
<feature type="domain" description="MARVEL" evidence="7">
    <location>
        <begin position="24"/>
        <end position="151"/>
    </location>
</feature>
<dbReference type="InterPro" id="IPR050578">
    <property type="entry name" value="MARVEL-CKLF_proteins"/>
</dbReference>
<comment type="caution">
    <text evidence="8">The sequence shown here is derived from an EMBL/GenBank/DDBJ whole genome shotgun (WGS) entry which is preliminary data.</text>
</comment>
<evidence type="ECO:0000256" key="6">
    <source>
        <dbReference type="SAM" id="Phobius"/>
    </source>
</evidence>
<feature type="transmembrane region" description="Helical" evidence="6">
    <location>
        <begin position="98"/>
        <end position="117"/>
    </location>
</feature>
<proteinExistence type="predicted"/>
<keyword evidence="2 5" id="KW-0812">Transmembrane</keyword>
<reference evidence="8 9" key="1">
    <citation type="submission" date="2019-01" db="EMBL/GenBank/DDBJ databases">
        <title>A chromosome-scale genome assembly of the yellow perch, Perca flavescens.</title>
        <authorList>
            <person name="Feron R."/>
            <person name="Morvezen R."/>
            <person name="Bestin A."/>
            <person name="Haffray P."/>
            <person name="Klopp C."/>
            <person name="Zahm M."/>
            <person name="Cabau C."/>
            <person name="Roques C."/>
            <person name="Donnadieu C."/>
            <person name="Bouchez O."/>
            <person name="Christie M."/>
            <person name="Larson W."/>
            <person name="Guiguen Y."/>
        </authorList>
    </citation>
    <scope>NUCLEOTIDE SEQUENCE [LARGE SCALE GENOMIC DNA]</scope>
    <source>
        <strain evidence="8">YP-PL-M2</strain>
        <tissue evidence="8">Blood</tissue>
    </source>
</reference>
<organism evidence="8 9">
    <name type="scientific">Perca flavescens</name>
    <name type="common">American yellow perch</name>
    <name type="synonym">Morone flavescens</name>
    <dbReference type="NCBI Taxonomy" id="8167"/>
    <lineage>
        <taxon>Eukaryota</taxon>
        <taxon>Metazoa</taxon>
        <taxon>Chordata</taxon>
        <taxon>Craniata</taxon>
        <taxon>Vertebrata</taxon>
        <taxon>Euteleostomi</taxon>
        <taxon>Actinopterygii</taxon>
        <taxon>Neopterygii</taxon>
        <taxon>Teleostei</taxon>
        <taxon>Neoteleostei</taxon>
        <taxon>Acanthomorphata</taxon>
        <taxon>Eupercaria</taxon>
        <taxon>Perciformes</taxon>
        <taxon>Percoidei</taxon>
        <taxon>Percidae</taxon>
        <taxon>Percinae</taxon>
        <taxon>Perca</taxon>
    </lineage>
</organism>
<evidence type="ECO:0000256" key="2">
    <source>
        <dbReference type="ARBA" id="ARBA00022692"/>
    </source>
</evidence>
<dbReference type="PANTHER" id="PTHR22776:SF89">
    <property type="entry name" value="CKLF-LIKE MARVEL TRANSMEMBRANE DOMAIN-CONTAINING PROTEIN 7"/>
    <property type="match status" value="1"/>
</dbReference>
<protein>
    <recommendedName>
        <fullName evidence="7">MARVEL domain-containing protein</fullName>
    </recommendedName>
</protein>
<comment type="subcellular location">
    <subcellularLocation>
        <location evidence="1">Membrane</location>
        <topology evidence="1">Multi-pass membrane protein</topology>
    </subcellularLocation>
</comment>
<evidence type="ECO:0000313" key="8">
    <source>
        <dbReference type="EMBL" id="TDH11221.1"/>
    </source>
</evidence>
<evidence type="ECO:0000256" key="1">
    <source>
        <dbReference type="ARBA" id="ARBA00004141"/>
    </source>
</evidence>
<dbReference type="Pfam" id="PF01284">
    <property type="entry name" value="MARVEL"/>
    <property type="match status" value="1"/>
</dbReference>
<name>A0A484D7F5_PERFV</name>
<dbReference type="PROSITE" id="PS51225">
    <property type="entry name" value="MARVEL"/>
    <property type="match status" value="1"/>
</dbReference>
<dbReference type="GO" id="GO:0016020">
    <property type="term" value="C:membrane"/>
    <property type="evidence" value="ECO:0007669"/>
    <property type="project" value="UniProtKB-SubCell"/>
</dbReference>
<evidence type="ECO:0000256" key="4">
    <source>
        <dbReference type="ARBA" id="ARBA00023136"/>
    </source>
</evidence>
<evidence type="ECO:0000256" key="5">
    <source>
        <dbReference type="PROSITE-ProRule" id="PRU00581"/>
    </source>
</evidence>
<keyword evidence="9" id="KW-1185">Reference proteome</keyword>
<keyword evidence="3 6" id="KW-1133">Transmembrane helix</keyword>
<evidence type="ECO:0000259" key="7">
    <source>
        <dbReference type="PROSITE" id="PS51225"/>
    </source>
</evidence>
<dbReference type="AlphaFoldDB" id="A0A484D7F5"/>
<dbReference type="STRING" id="8167.A0A484D7F5"/>
<keyword evidence="4 5" id="KW-0472">Membrane</keyword>
<dbReference type="InterPro" id="IPR008253">
    <property type="entry name" value="Marvel"/>
</dbReference>
<accession>A0A484D7F5</accession>
<dbReference type="PANTHER" id="PTHR22776">
    <property type="entry name" value="MARVEL-CONTAINING POTENTIAL LIPID RAFT-ASSOCIATED PROTEIN"/>
    <property type="match status" value="1"/>
</dbReference>
<evidence type="ECO:0000313" key="9">
    <source>
        <dbReference type="Proteomes" id="UP000295070"/>
    </source>
</evidence>